<evidence type="ECO:0000313" key="2">
    <source>
        <dbReference type="EMBL" id="MCH6471628.1"/>
    </source>
</evidence>
<protein>
    <submittedName>
        <fullName evidence="2">Uncharacterized protein</fullName>
    </submittedName>
</protein>
<feature type="region of interest" description="Disordered" evidence="1">
    <location>
        <begin position="1"/>
        <end position="45"/>
    </location>
</feature>
<proteinExistence type="predicted"/>
<dbReference type="EMBL" id="JAKZBV010000001">
    <property type="protein sequence ID" value="MCH6471628.1"/>
    <property type="molecule type" value="Genomic_DNA"/>
</dbReference>
<evidence type="ECO:0000256" key="1">
    <source>
        <dbReference type="SAM" id="MobiDB-lite"/>
    </source>
</evidence>
<feature type="compositionally biased region" description="Low complexity" evidence="1">
    <location>
        <begin position="81"/>
        <end position="99"/>
    </location>
</feature>
<sequence length="99" mass="10201">MSGDQSGSPTPSPSASASAQPSKHAGKHAPGQVNAETLHGQMTVKKANGNIETVFVQRGTVTDANKQVHQDSGEHRQKWQSGTPSPSPSKVSPSPSSTS</sequence>
<dbReference type="Proteomes" id="UP001202922">
    <property type="component" value="Unassembled WGS sequence"/>
</dbReference>
<feature type="compositionally biased region" description="Basic and acidic residues" evidence="1">
    <location>
        <begin position="66"/>
        <end position="77"/>
    </location>
</feature>
<name>A0ABS9U4L3_9MICC</name>
<keyword evidence="3" id="KW-1185">Reference proteome</keyword>
<comment type="caution">
    <text evidence="2">The sequence shown here is derived from an EMBL/GenBank/DDBJ whole genome shotgun (WGS) entry which is preliminary data.</text>
</comment>
<accession>A0ABS9U4L3</accession>
<organism evidence="2 3">
    <name type="scientific">Sinomonas terrae</name>
    <dbReference type="NCBI Taxonomy" id="2908838"/>
    <lineage>
        <taxon>Bacteria</taxon>
        <taxon>Bacillati</taxon>
        <taxon>Actinomycetota</taxon>
        <taxon>Actinomycetes</taxon>
        <taxon>Micrococcales</taxon>
        <taxon>Micrococcaceae</taxon>
        <taxon>Sinomonas</taxon>
    </lineage>
</organism>
<gene>
    <name evidence="2" type="ORF">L0M17_16880</name>
</gene>
<evidence type="ECO:0000313" key="3">
    <source>
        <dbReference type="Proteomes" id="UP001202922"/>
    </source>
</evidence>
<reference evidence="2 3" key="1">
    <citation type="submission" date="2022-03" db="EMBL/GenBank/DDBJ databases">
        <title>Sinomonas sp. isolated from a soil.</title>
        <authorList>
            <person name="Han J."/>
            <person name="Kim D.-U."/>
        </authorList>
    </citation>
    <scope>NUCLEOTIDE SEQUENCE [LARGE SCALE GENOMIC DNA]</scope>
    <source>
        <strain evidence="2 3">5-5</strain>
    </source>
</reference>
<feature type="region of interest" description="Disordered" evidence="1">
    <location>
        <begin position="62"/>
        <end position="99"/>
    </location>
</feature>
<feature type="compositionally biased region" description="Low complexity" evidence="1">
    <location>
        <begin position="1"/>
        <end position="23"/>
    </location>
</feature>
<dbReference type="RefSeq" id="WP_241055542.1">
    <property type="nucleotide sequence ID" value="NZ_JAKZBV010000001.1"/>
</dbReference>